<sequence>MGPDMYPGAARTRHQKRTAREHARTRHQKRTAREHARPRNQKRTGGAQRHPYESSSARVSS</sequence>
<comment type="caution">
    <text evidence="2">The sequence shown here is derived from an EMBL/GenBank/DDBJ whole genome shotgun (WGS) entry which is preliminary data.</text>
</comment>
<protein>
    <submittedName>
        <fullName evidence="2">Uncharacterized protein</fullName>
    </submittedName>
</protein>
<reference evidence="2 3" key="1">
    <citation type="journal article" date="2016" name="Front. Microbiol.">
        <title>Comparative Genomics Analysis of Streptomyces Species Reveals Their Adaptation to the Marine Environment and Their Diversity at the Genomic Level.</title>
        <authorList>
            <person name="Tian X."/>
            <person name="Zhang Z."/>
            <person name="Yang T."/>
            <person name="Chen M."/>
            <person name="Li J."/>
            <person name="Chen F."/>
            <person name="Yang J."/>
            <person name="Li W."/>
            <person name="Zhang B."/>
            <person name="Zhang Z."/>
            <person name="Wu J."/>
            <person name="Zhang C."/>
            <person name="Long L."/>
            <person name="Xiao J."/>
        </authorList>
    </citation>
    <scope>NUCLEOTIDE SEQUENCE [LARGE SCALE GENOMIC DNA]</scope>
    <source>
        <strain evidence="2 3">SCSIO 10390</strain>
    </source>
</reference>
<organism evidence="2 3">
    <name type="scientific">Streptomyces abyssalis</name>
    <dbReference type="NCBI Taxonomy" id="933944"/>
    <lineage>
        <taxon>Bacteria</taxon>
        <taxon>Bacillati</taxon>
        <taxon>Actinomycetota</taxon>
        <taxon>Actinomycetes</taxon>
        <taxon>Kitasatosporales</taxon>
        <taxon>Streptomycetaceae</taxon>
        <taxon>Streptomyces</taxon>
    </lineage>
</organism>
<evidence type="ECO:0000256" key="1">
    <source>
        <dbReference type="SAM" id="MobiDB-lite"/>
    </source>
</evidence>
<keyword evidence="3" id="KW-1185">Reference proteome</keyword>
<accession>A0A1E7JNM0</accession>
<evidence type="ECO:0000313" key="3">
    <source>
        <dbReference type="Proteomes" id="UP000176087"/>
    </source>
</evidence>
<gene>
    <name evidence="2" type="ORF">AN215_09295</name>
</gene>
<feature type="region of interest" description="Disordered" evidence="1">
    <location>
        <begin position="1"/>
        <end position="61"/>
    </location>
</feature>
<name>A0A1E7JNM0_9ACTN</name>
<dbReference type="EMBL" id="LJGT01000038">
    <property type="protein sequence ID" value="OEU89853.1"/>
    <property type="molecule type" value="Genomic_DNA"/>
</dbReference>
<dbReference type="AlphaFoldDB" id="A0A1E7JNM0"/>
<proteinExistence type="predicted"/>
<evidence type="ECO:0000313" key="2">
    <source>
        <dbReference type="EMBL" id="OEU89853.1"/>
    </source>
</evidence>
<dbReference type="RefSeq" id="WP_216094085.1">
    <property type="nucleotide sequence ID" value="NZ_LJGT01000038.1"/>
</dbReference>
<feature type="non-terminal residue" evidence="2">
    <location>
        <position position="61"/>
    </location>
</feature>
<feature type="compositionally biased region" description="Basic residues" evidence="1">
    <location>
        <begin position="11"/>
        <end position="30"/>
    </location>
</feature>
<dbReference type="Proteomes" id="UP000176087">
    <property type="component" value="Unassembled WGS sequence"/>
</dbReference>